<dbReference type="InterPro" id="IPR029787">
    <property type="entry name" value="Nucleotide_cyclase"/>
</dbReference>
<dbReference type="Gene3D" id="3.30.70.270">
    <property type="match status" value="1"/>
</dbReference>
<protein>
    <submittedName>
        <fullName evidence="3">Diguanylate cyclase/phosphodiesterase</fullName>
    </submittedName>
</protein>
<evidence type="ECO:0000313" key="4">
    <source>
        <dbReference type="Proteomes" id="UP000006875"/>
    </source>
</evidence>
<evidence type="ECO:0000313" key="3">
    <source>
        <dbReference type="EMBL" id="ADO82735.1"/>
    </source>
</evidence>
<dbReference type="STRING" id="572544.Ilyop_0953"/>
<dbReference type="SUPFAM" id="SSF55073">
    <property type="entry name" value="Nucleotide cyclase"/>
    <property type="match status" value="1"/>
</dbReference>
<proteinExistence type="predicted"/>
<dbReference type="SUPFAM" id="SSF141868">
    <property type="entry name" value="EAL domain-like"/>
    <property type="match status" value="1"/>
</dbReference>
<accession>E3H8G8</accession>
<gene>
    <name evidence="3" type="ordered locus">Ilyop_0953</name>
</gene>
<dbReference type="InterPro" id="IPR035919">
    <property type="entry name" value="EAL_sf"/>
</dbReference>
<dbReference type="SMART" id="SM00267">
    <property type="entry name" value="GGDEF"/>
    <property type="match status" value="1"/>
</dbReference>
<feature type="transmembrane region" description="Helical" evidence="1">
    <location>
        <begin position="23"/>
        <end position="40"/>
    </location>
</feature>
<dbReference type="InterPro" id="IPR043128">
    <property type="entry name" value="Rev_trsase/Diguanyl_cyclase"/>
</dbReference>
<dbReference type="Pfam" id="PF00990">
    <property type="entry name" value="GGDEF"/>
    <property type="match status" value="1"/>
</dbReference>
<feature type="domain" description="EAL" evidence="2">
    <location>
        <begin position="290"/>
        <end position="542"/>
    </location>
</feature>
<dbReference type="CDD" id="cd01948">
    <property type="entry name" value="EAL"/>
    <property type="match status" value="1"/>
</dbReference>
<keyword evidence="1" id="KW-0472">Membrane</keyword>
<keyword evidence="1" id="KW-0812">Transmembrane</keyword>
<dbReference type="OrthoDB" id="83479at2"/>
<dbReference type="InterPro" id="IPR050706">
    <property type="entry name" value="Cyclic-di-GMP_PDE-like"/>
</dbReference>
<keyword evidence="1" id="KW-1133">Transmembrane helix</keyword>
<dbReference type="KEGG" id="ipo:Ilyop_0953"/>
<evidence type="ECO:0000259" key="2">
    <source>
        <dbReference type="PROSITE" id="PS50883"/>
    </source>
</evidence>
<dbReference type="PANTHER" id="PTHR33121:SF71">
    <property type="entry name" value="OXYGEN SENSOR PROTEIN DOSP"/>
    <property type="match status" value="1"/>
</dbReference>
<dbReference type="Pfam" id="PF00563">
    <property type="entry name" value="EAL"/>
    <property type="match status" value="1"/>
</dbReference>
<dbReference type="SMART" id="SM00052">
    <property type="entry name" value="EAL"/>
    <property type="match status" value="1"/>
</dbReference>
<dbReference type="Proteomes" id="UP000006875">
    <property type="component" value="Chromosome"/>
</dbReference>
<dbReference type="PROSITE" id="PS50883">
    <property type="entry name" value="EAL"/>
    <property type="match status" value="1"/>
</dbReference>
<feature type="transmembrane region" description="Helical" evidence="1">
    <location>
        <begin position="52"/>
        <end position="79"/>
    </location>
</feature>
<evidence type="ECO:0000256" key="1">
    <source>
        <dbReference type="SAM" id="Phobius"/>
    </source>
</evidence>
<name>E3H8G8_ILYPC</name>
<dbReference type="PANTHER" id="PTHR33121">
    <property type="entry name" value="CYCLIC DI-GMP PHOSPHODIESTERASE PDEF"/>
    <property type="match status" value="1"/>
</dbReference>
<dbReference type="InterPro" id="IPR001633">
    <property type="entry name" value="EAL_dom"/>
</dbReference>
<dbReference type="HOGENOM" id="CLU_000445_70_50_0"/>
<reference evidence="3 4" key="1">
    <citation type="journal article" date="2010" name="Stand. Genomic Sci.">
        <title>Complete genome sequence of Ilyobacter polytropus type strain (CuHbu1).</title>
        <authorList>
            <person name="Sikorski J."/>
            <person name="Chertkov O."/>
            <person name="Lapidus A."/>
            <person name="Nolan M."/>
            <person name="Lucas S."/>
            <person name="Del Rio T.G."/>
            <person name="Tice H."/>
            <person name="Cheng J.F."/>
            <person name="Tapia R."/>
            <person name="Han C."/>
            <person name="Goodwin L."/>
            <person name="Pitluck S."/>
            <person name="Liolios K."/>
            <person name="Ivanova N."/>
            <person name="Mavromatis K."/>
            <person name="Mikhailova N."/>
            <person name="Pati A."/>
            <person name="Chen A."/>
            <person name="Palaniappan K."/>
            <person name="Land M."/>
            <person name="Hauser L."/>
            <person name="Chang Y.J."/>
            <person name="Jeffries C.D."/>
            <person name="Brambilla E."/>
            <person name="Yasawong M."/>
            <person name="Rohde M."/>
            <person name="Pukall R."/>
            <person name="Spring S."/>
            <person name="Goker M."/>
            <person name="Woyke T."/>
            <person name="Bristow J."/>
            <person name="Eisen J.A."/>
            <person name="Markowitz V."/>
            <person name="Hugenholtz P."/>
            <person name="Kyrpides N.C."/>
            <person name="Klenk H.P."/>
        </authorList>
    </citation>
    <scope>NUCLEOTIDE SEQUENCE [LARGE SCALE GENOMIC DNA]</scope>
    <source>
        <strain evidence="4">ATCC 51220 / DSM 2926 / LMG 16218 / CuHBu1</strain>
    </source>
</reference>
<dbReference type="InterPro" id="IPR000160">
    <property type="entry name" value="GGDEF_dom"/>
</dbReference>
<dbReference type="eggNOG" id="COG2199">
    <property type="taxonomic scope" value="Bacteria"/>
</dbReference>
<feature type="transmembrane region" description="Helical" evidence="1">
    <location>
        <begin position="99"/>
        <end position="121"/>
    </location>
</feature>
<dbReference type="AlphaFoldDB" id="E3H8G8"/>
<dbReference type="Gene3D" id="3.20.20.450">
    <property type="entry name" value="EAL domain"/>
    <property type="match status" value="1"/>
</dbReference>
<organism evidence="3 4">
    <name type="scientific">Ilyobacter polytropus (strain ATCC 51220 / DSM 2926 / LMG 16218 / CuHBu1)</name>
    <dbReference type="NCBI Taxonomy" id="572544"/>
    <lineage>
        <taxon>Bacteria</taxon>
        <taxon>Fusobacteriati</taxon>
        <taxon>Fusobacteriota</taxon>
        <taxon>Fusobacteriia</taxon>
        <taxon>Fusobacteriales</taxon>
        <taxon>Fusobacteriaceae</taxon>
        <taxon>Ilyobacter</taxon>
    </lineage>
</organism>
<keyword evidence="4" id="KW-1185">Reference proteome</keyword>
<dbReference type="EMBL" id="CP002281">
    <property type="protein sequence ID" value="ADO82735.1"/>
    <property type="molecule type" value="Genomic_DNA"/>
</dbReference>
<sequence length="546" mass="63312">MNIILLISRLSEWTALKGLKKNLVILAIILLQISVFILVYKTGGIKYSYSHIMYLVIILSSFFFGAIGGTLFGITGGLILGPYMPLNTATMEMQLPYNYLYRIFFFTVVGILSGFISHYLISVLKRVEKSSFYSQITGMPNRKYFENMDFDESLSPTLILIELKNYHKAAEDFGYNFYTDMITAFNQSFKQFMKNNDLMELFHFDTGTFAVLLYKTDPKKYIDLFLDFLKNPLKIREIDFYTSATIGVSTYGGNTLKFIREAYFAKDLAAKNLKHYLIFTPEMERESSANFNLVNDIPKALSRNEFFLCYQPKIDLFTNQVSSIEALIRWNHPRLGLVPPNDFIEYIETTTFIDDITRWVIKKSLDSIILMEKINIQMDIAVNVPLKLLEHEKFFDFLSDLKSSGKPINKIQFEIIERDLVKDFEATSSLILKYKDLGIRFALDDFGTGYSTLSYLQQLPLDKIKIDRLFIKNLKTDKKDSDIVKSSIDIAHILNLKVVAEGVEDRKSLDILKKMGCDFAQGYYFTKPVVYEKFIDWYKNYTENHQ</sequence>
<dbReference type="GO" id="GO:0071111">
    <property type="term" value="F:cyclic-guanylate-specific phosphodiesterase activity"/>
    <property type="evidence" value="ECO:0007669"/>
    <property type="project" value="InterPro"/>
</dbReference>
<dbReference type="eggNOG" id="COG2200">
    <property type="taxonomic scope" value="Bacteria"/>
</dbReference>